<evidence type="ECO:0000313" key="2">
    <source>
        <dbReference type="Proteomes" id="UP000037564"/>
    </source>
</evidence>
<dbReference type="PATRIC" id="fig|562.7396.peg.3822"/>
<dbReference type="Proteomes" id="UP000037564">
    <property type="component" value="Unassembled WGS sequence"/>
</dbReference>
<evidence type="ECO:0000313" key="1">
    <source>
        <dbReference type="EMBL" id="KNF65927.1"/>
    </source>
</evidence>
<proteinExistence type="predicted"/>
<accession>A0A0H0G5R1</accession>
<dbReference type="EMBL" id="LGZN01000053">
    <property type="protein sequence ID" value="KNF65927.1"/>
    <property type="molecule type" value="Genomic_DNA"/>
</dbReference>
<sequence length="63" mass="7200">MPPHQDTKKPAGAGFLLSEHIAWRYVFERLAIVIEHTFQDFAQFHRGTPTICYTGVIVFALII</sequence>
<organism evidence="1 2">
    <name type="scientific">Escherichia coli</name>
    <dbReference type="NCBI Taxonomy" id="562"/>
    <lineage>
        <taxon>Bacteria</taxon>
        <taxon>Pseudomonadati</taxon>
        <taxon>Pseudomonadota</taxon>
        <taxon>Gammaproteobacteria</taxon>
        <taxon>Enterobacterales</taxon>
        <taxon>Enterobacteriaceae</taxon>
        <taxon>Escherichia</taxon>
    </lineage>
</organism>
<reference evidence="1 2" key="1">
    <citation type="submission" date="2015-07" db="EMBL/GenBank/DDBJ databases">
        <title>Genome sequences of 64 non-O157:H7 Shiga toxin-producing Escherichia coli strains.</title>
        <authorList>
            <person name="Gonzalez-Escalona N."/>
            <person name="Toro M."/>
            <person name="Timme R."/>
            <person name="Payne J."/>
        </authorList>
    </citation>
    <scope>NUCLEOTIDE SEQUENCE [LARGE SCALE GENOMIC DNA]</scope>
    <source>
        <strain evidence="1 2">CFSAN026843</strain>
    </source>
</reference>
<dbReference type="AlphaFoldDB" id="A0A0H0G5R1"/>
<comment type="caution">
    <text evidence="1">The sequence shown here is derived from an EMBL/GenBank/DDBJ whole genome shotgun (WGS) entry which is preliminary data.</text>
</comment>
<protein>
    <submittedName>
        <fullName evidence="1">Uncharacterized protein</fullName>
    </submittedName>
</protein>
<name>A0A0H0G5R1_ECOLX</name>
<gene>
    <name evidence="1" type="ORF">WR15_18665</name>
</gene>